<dbReference type="EMBL" id="CP061169">
    <property type="protein sequence ID" value="QPZ38259.1"/>
    <property type="molecule type" value="Genomic_DNA"/>
</dbReference>
<proteinExistence type="predicted"/>
<dbReference type="RefSeq" id="WP_166986997.1">
    <property type="nucleotide sequence ID" value="NZ_CP061169.1"/>
</dbReference>
<dbReference type="Proteomes" id="UP000662814">
    <property type="component" value="Chromosome"/>
</dbReference>
<evidence type="ECO:0000313" key="1">
    <source>
        <dbReference type="EMBL" id="QPZ38259.1"/>
    </source>
</evidence>
<organism evidence="1 2">
    <name type="scientific">Paramicrobacterium chengjingii</name>
    <dbReference type="NCBI Taxonomy" id="2769067"/>
    <lineage>
        <taxon>Bacteria</taxon>
        <taxon>Bacillati</taxon>
        <taxon>Actinomycetota</taxon>
        <taxon>Actinomycetes</taxon>
        <taxon>Micrococcales</taxon>
        <taxon>Microbacteriaceae</taxon>
        <taxon>Paramicrobacterium</taxon>
    </lineage>
</organism>
<name>A0ABX6YHH2_9MICO</name>
<evidence type="ECO:0000313" key="2">
    <source>
        <dbReference type="Proteomes" id="UP000662814"/>
    </source>
</evidence>
<accession>A0ABX6YHH2</accession>
<gene>
    <name evidence="1" type="ORF">HCR76_15955</name>
</gene>
<protein>
    <submittedName>
        <fullName evidence="1">Uncharacterized protein</fullName>
    </submittedName>
</protein>
<reference evidence="1 2" key="1">
    <citation type="submission" date="2020-12" db="EMBL/GenBank/DDBJ databases">
        <title>Microbacterium sp. HY060.</title>
        <authorList>
            <person name="Zhou J."/>
        </authorList>
    </citation>
    <scope>NUCLEOTIDE SEQUENCE [LARGE SCALE GENOMIC DNA]</scope>
    <source>
        <strain evidence="1 2">HY60</strain>
    </source>
</reference>
<sequence length="99" mass="11105">MFLVFGVAAPDDTFARTPREVYDKELTIVGSIIIPYTHERAVAMLQALPLDSIPERTFSLSDYESAFAAQCEGREKIYLTPNPEPLKVQARQGARDFVI</sequence>
<keyword evidence="2" id="KW-1185">Reference proteome</keyword>